<name>A0A0C3PYH6_PISTI</name>
<dbReference type="GO" id="GO:0000045">
    <property type="term" value="P:autophagosome assembly"/>
    <property type="evidence" value="ECO:0007669"/>
    <property type="project" value="UniProtKB-UniRule"/>
</dbReference>
<feature type="compositionally biased region" description="Basic and acidic residues" evidence="8">
    <location>
        <begin position="1327"/>
        <end position="1342"/>
    </location>
</feature>
<keyword evidence="6" id="KW-0926">Vacuole</keyword>
<dbReference type="GO" id="GO:0000422">
    <property type="term" value="P:autophagy of mitochondrion"/>
    <property type="evidence" value="ECO:0007669"/>
    <property type="project" value="TreeGrafter"/>
</dbReference>
<dbReference type="GO" id="GO:0034517">
    <property type="term" value="P:ribophagy"/>
    <property type="evidence" value="ECO:0007669"/>
    <property type="project" value="TreeGrafter"/>
</dbReference>
<dbReference type="InterPro" id="IPR019460">
    <property type="entry name" value="Atg11_C"/>
</dbReference>
<dbReference type="GO" id="GO:0060090">
    <property type="term" value="F:molecular adaptor activity"/>
    <property type="evidence" value="ECO:0007669"/>
    <property type="project" value="TreeGrafter"/>
</dbReference>
<dbReference type="Pfam" id="PF04108">
    <property type="entry name" value="ATG17_like"/>
    <property type="match status" value="1"/>
</dbReference>
<keyword evidence="3 6" id="KW-0653">Protein transport</keyword>
<dbReference type="OrthoDB" id="447953at2759"/>
<evidence type="ECO:0000256" key="8">
    <source>
        <dbReference type="SAM" id="MobiDB-lite"/>
    </source>
</evidence>
<reference evidence="11 12" key="1">
    <citation type="submission" date="2014-04" db="EMBL/GenBank/DDBJ databases">
        <authorList>
            <consortium name="DOE Joint Genome Institute"/>
            <person name="Kuo A."/>
            <person name="Kohler A."/>
            <person name="Costa M.D."/>
            <person name="Nagy L.G."/>
            <person name="Floudas D."/>
            <person name="Copeland A."/>
            <person name="Barry K.W."/>
            <person name="Cichocki N."/>
            <person name="Veneault-Fourrey C."/>
            <person name="LaButti K."/>
            <person name="Lindquist E.A."/>
            <person name="Lipzen A."/>
            <person name="Lundell T."/>
            <person name="Morin E."/>
            <person name="Murat C."/>
            <person name="Sun H."/>
            <person name="Tunlid A."/>
            <person name="Henrissat B."/>
            <person name="Grigoriev I.V."/>
            <person name="Hibbett D.S."/>
            <person name="Martin F."/>
            <person name="Nordberg H.P."/>
            <person name="Cantor M.N."/>
            <person name="Hua S.X."/>
        </authorList>
    </citation>
    <scope>NUCLEOTIDE SEQUENCE [LARGE SCALE GENOMIC DNA]</scope>
    <source>
        <strain evidence="11 12">Marx 270</strain>
    </source>
</reference>
<dbReference type="Proteomes" id="UP000054217">
    <property type="component" value="Unassembled WGS sequence"/>
</dbReference>
<keyword evidence="4 6" id="KW-0072">Autophagy</keyword>
<feature type="domain" description="Autophagy-related protein 11 C-terminal" evidence="10">
    <location>
        <begin position="917"/>
        <end position="1028"/>
    </location>
</feature>
<dbReference type="HOGENOM" id="CLU_004046_0_0_1"/>
<feature type="region of interest" description="Disordered" evidence="8">
    <location>
        <begin position="1036"/>
        <end position="1198"/>
    </location>
</feature>
<dbReference type="PANTHER" id="PTHR13222">
    <property type="entry name" value="RB1-INDUCIBLE COILED-COIL"/>
    <property type="match status" value="1"/>
</dbReference>
<evidence type="ECO:0000256" key="2">
    <source>
        <dbReference type="ARBA" id="ARBA00022448"/>
    </source>
</evidence>
<comment type="function">
    <text evidence="6">Involved in cytoplasm to vacuole transport (Cvt), pexophagy, mitophagy and nucleophagy. Recruits mitochondria for their selective degradation via autophagy (mitophagy) during starvation. Works as scaffold proteins that recruit ATG proteins to the pre-autophagosome (PAS), the site of vesicle/autophagosome formation. Required for the Cvt vesicles completion.</text>
</comment>
<keyword evidence="6" id="KW-0472">Membrane</keyword>
<gene>
    <name evidence="11" type="ORF">M404DRAFT_120966</name>
</gene>
<protein>
    <recommendedName>
        <fullName evidence="6">Autophagy-related protein 11</fullName>
    </recommendedName>
</protein>
<comment type="subcellular location">
    <subcellularLocation>
        <location evidence="6">Preautophagosomal structure membrane</location>
        <topology evidence="6">Peripheral membrane protein</topology>
    </subcellularLocation>
    <subcellularLocation>
        <location evidence="6">Vacuole membrane</location>
        <topology evidence="6">Peripheral membrane protein</topology>
    </subcellularLocation>
    <text evidence="6">During pexophagy, accumulates in the vacuolar membrane region, where the peroxisomes contact the vacuole.</text>
</comment>
<dbReference type="GO" id="GO:0034727">
    <property type="term" value="P:piecemeal microautophagy of the nucleus"/>
    <property type="evidence" value="ECO:0007669"/>
    <property type="project" value="TreeGrafter"/>
</dbReference>
<dbReference type="GO" id="GO:0015031">
    <property type="term" value="P:protein transport"/>
    <property type="evidence" value="ECO:0007669"/>
    <property type="project" value="UniProtKB-KW"/>
</dbReference>
<keyword evidence="5 7" id="KW-0175">Coiled coil</keyword>
<keyword evidence="2 6" id="KW-0813">Transport</keyword>
<evidence type="ECO:0000313" key="11">
    <source>
        <dbReference type="EMBL" id="KIO14254.1"/>
    </source>
</evidence>
<dbReference type="GO" id="GO:0034045">
    <property type="term" value="C:phagophore assembly site membrane"/>
    <property type="evidence" value="ECO:0007669"/>
    <property type="project" value="UniProtKB-SubCell"/>
</dbReference>
<organism evidence="11 12">
    <name type="scientific">Pisolithus tinctorius Marx 270</name>
    <dbReference type="NCBI Taxonomy" id="870435"/>
    <lineage>
        <taxon>Eukaryota</taxon>
        <taxon>Fungi</taxon>
        <taxon>Dikarya</taxon>
        <taxon>Basidiomycota</taxon>
        <taxon>Agaricomycotina</taxon>
        <taxon>Agaricomycetes</taxon>
        <taxon>Agaricomycetidae</taxon>
        <taxon>Boletales</taxon>
        <taxon>Sclerodermatineae</taxon>
        <taxon>Pisolithaceae</taxon>
        <taxon>Pisolithus</taxon>
    </lineage>
</organism>
<dbReference type="GO" id="GO:1990316">
    <property type="term" value="C:Atg1/ULK1 kinase complex"/>
    <property type="evidence" value="ECO:0007669"/>
    <property type="project" value="TreeGrafter"/>
</dbReference>
<feature type="compositionally biased region" description="Low complexity" evidence="8">
    <location>
        <begin position="1232"/>
        <end position="1245"/>
    </location>
</feature>
<feature type="coiled-coil region" evidence="7">
    <location>
        <begin position="538"/>
        <end position="618"/>
    </location>
</feature>
<feature type="region of interest" description="Disordered" evidence="8">
    <location>
        <begin position="1232"/>
        <end position="1287"/>
    </location>
</feature>
<feature type="coiled-coil region" evidence="7">
    <location>
        <begin position="647"/>
        <end position="716"/>
    </location>
</feature>
<accession>A0A0C3PYH6</accession>
<dbReference type="InterPro" id="IPR045326">
    <property type="entry name" value="ATG17-like_dom"/>
</dbReference>
<comment type="similarity">
    <text evidence="1 6">Belongs to the ATG11 family.</text>
</comment>
<evidence type="ECO:0000256" key="7">
    <source>
        <dbReference type="SAM" id="Coils"/>
    </source>
</evidence>
<evidence type="ECO:0000256" key="4">
    <source>
        <dbReference type="ARBA" id="ARBA00023006"/>
    </source>
</evidence>
<feature type="region of interest" description="Disordered" evidence="8">
    <location>
        <begin position="1301"/>
        <end position="1342"/>
    </location>
</feature>
<feature type="compositionally biased region" description="Low complexity" evidence="8">
    <location>
        <begin position="1151"/>
        <end position="1179"/>
    </location>
</feature>
<reference evidence="12" key="2">
    <citation type="submission" date="2015-01" db="EMBL/GenBank/DDBJ databases">
        <title>Evolutionary Origins and Diversification of the Mycorrhizal Mutualists.</title>
        <authorList>
            <consortium name="DOE Joint Genome Institute"/>
            <consortium name="Mycorrhizal Genomics Consortium"/>
            <person name="Kohler A."/>
            <person name="Kuo A."/>
            <person name="Nagy L.G."/>
            <person name="Floudas D."/>
            <person name="Copeland A."/>
            <person name="Barry K.W."/>
            <person name="Cichocki N."/>
            <person name="Veneault-Fourrey C."/>
            <person name="LaButti K."/>
            <person name="Lindquist E.A."/>
            <person name="Lipzen A."/>
            <person name="Lundell T."/>
            <person name="Morin E."/>
            <person name="Murat C."/>
            <person name="Riley R."/>
            <person name="Ohm R."/>
            <person name="Sun H."/>
            <person name="Tunlid A."/>
            <person name="Henrissat B."/>
            <person name="Grigoriev I.V."/>
            <person name="Hibbett D.S."/>
            <person name="Martin F."/>
        </authorList>
    </citation>
    <scope>NUCLEOTIDE SEQUENCE [LARGE SCALE GENOMIC DNA]</scope>
    <source>
        <strain evidence="12">Marx 270</strain>
    </source>
</reference>
<dbReference type="GO" id="GO:1903599">
    <property type="term" value="P:positive regulation of autophagy of mitochondrion"/>
    <property type="evidence" value="ECO:0007669"/>
    <property type="project" value="UniProtKB-UniRule"/>
</dbReference>
<dbReference type="STRING" id="870435.A0A0C3PYH6"/>
<feature type="coiled-coil region" evidence="7">
    <location>
        <begin position="743"/>
        <end position="812"/>
    </location>
</feature>
<dbReference type="EMBL" id="KN831945">
    <property type="protein sequence ID" value="KIO14254.1"/>
    <property type="molecule type" value="Genomic_DNA"/>
</dbReference>
<dbReference type="GO" id="GO:0061709">
    <property type="term" value="P:reticulophagy"/>
    <property type="evidence" value="ECO:0007669"/>
    <property type="project" value="TreeGrafter"/>
</dbReference>
<sequence length="1342" mass="149912">MIQICRAEDGESFQVNATLRDIERRGSLELFLQQETGVDQDAILAYLSDGTRLRTDNVRELVGAHDQTIFVFNKYYLDIDLQDVLKELRVESPLLIPIEEILSATPPYKPSQLAASYLRSAQVFLEHVNRMLATLHKQHQATKIAFSSLELNVLSITDAFDGIVAATGQDLERQAASLASVDADLELIGRVEVHIEFMSSGFRKAIENGEKRRTLGDYVSNAKMKQVAETCARTHDDLRSQFSEAEKLVTRLKTGTGSVRAIVMNVKIIEEAELSTRRFHDAYEKVVEVAGALESPASDSDTLLQEIKQLDNVLRRQVEIVTQFKNEYTEQCITALQCISTLNVDLVQLPTTLSQLQAKFRAKNSFPHIHRLHNMLYAYGATVIEIVRRKEFSRFFYQRAQSILEVMAKLSTSEKKRRQIYRGEVYGQLPFDTKGMEDPVPTIDFSPTGGKDHPYSLEREDVDAFFKVLEDLEAYARSSPSPAVLASVQEARLALEKHVQKMDNLESGFDRIAERSLLSASWLSASRRRLTEADELAFQELARRLREAEDDKEAQERVIQQERLSFQTELSKLSDELRDSEANLRSERERTDTLERELHQARAQIESEATARKVLERRNAELVQDVESQRYERSRALADAIEQAKAADILRQDLAQVRAQAEEVKALERKNAAKIAQLLEEQTTTLQNLEAARSRGEDLEAQIRVARAENDEVSRMLKESDLEKERLLRAQATMHDRMLRDHIAEADGDRAVLEHQFSELRAELEDMTRHWKDAKSVADLANADAIGLREELQRVEHELREARHVERLLRDDLMAGRVSQSEFEQRLEDGSRLVAQLLDIAIAFRNTHCKALSMLQTMVVHPSAKQNHSLVESAFSPHPRNSTILEEPSPIDTSDTAGAVEALRSFDHDHFLESVAKTGSVIRKWQKQCKEYRERAKGKISFRNFTKGDLALFLPTRNSVSKPWAAFNVSFPHYFLQATGHLAEQLKSREWIVARITHITERVVDPNDPSSNPYGLGDGIKYYMLEVEDWTQNGQTIKRKGDARKVSALSDPGSTSRRSSHLVDPPSILPGPPQAEVEDSFSATQPPTSRLFPSRPRANSTPSAGPSSLSRLLAQAPPELPEESVQIITPSGDPPLKDTPSGDELSHNEHATAIATTTTPAVPTPIQQANSAPHAHSPHAPTPLRPGSRASRGSTSSRFSAARLPTLAAASTSPTIVKAVATTALTEHALESSITTSHETSSVVGPPSPVGSLTDGMSNFLSRRRTTSHHVPRSSPLASGFTGGPAQTATSTLANFARNWGFRRKRDDPAPQPVSETSTGQGVGEYQCRDDDVSASDLLRRF</sequence>
<evidence type="ECO:0000256" key="5">
    <source>
        <dbReference type="ARBA" id="ARBA00023054"/>
    </source>
</evidence>
<evidence type="ECO:0000313" key="12">
    <source>
        <dbReference type="Proteomes" id="UP000054217"/>
    </source>
</evidence>
<feature type="compositionally biased region" description="Low complexity" evidence="8">
    <location>
        <begin position="1188"/>
        <end position="1198"/>
    </location>
</feature>
<feature type="compositionally biased region" description="Polar residues" evidence="8">
    <location>
        <begin position="1097"/>
        <end position="1110"/>
    </location>
</feature>
<dbReference type="Pfam" id="PF10377">
    <property type="entry name" value="ATG11"/>
    <property type="match status" value="1"/>
</dbReference>
<comment type="subunit">
    <text evidence="6">Homodimer.</text>
</comment>
<proteinExistence type="inferred from homology"/>
<evidence type="ECO:0000256" key="1">
    <source>
        <dbReference type="ARBA" id="ARBA00009729"/>
    </source>
</evidence>
<dbReference type="GO" id="GO:0019901">
    <property type="term" value="F:protein kinase binding"/>
    <property type="evidence" value="ECO:0007669"/>
    <property type="project" value="TreeGrafter"/>
</dbReference>
<evidence type="ECO:0000256" key="6">
    <source>
        <dbReference type="RuleBase" id="RU367075"/>
    </source>
</evidence>
<dbReference type="PANTHER" id="PTHR13222:SF1">
    <property type="entry name" value="RB1-INDUCIBLE COILED-COIL PROTEIN 1"/>
    <property type="match status" value="1"/>
</dbReference>
<dbReference type="InterPro" id="IPR040040">
    <property type="entry name" value="ATG11"/>
</dbReference>
<feature type="compositionally biased region" description="Basic residues" evidence="8">
    <location>
        <begin position="1262"/>
        <end position="1272"/>
    </location>
</feature>
<evidence type="ECO:0000259" key="10">
    <source>
        <dbReference type="Pfam" id="PF10377"/>
    </source>
</evidence>
<keyword evidence="12" id="KW-1185">Reference proteome</keyword>
<feature type="domain" description="Autophagy protein ATG17-like" evidence="9">
    <location>
        <begin position="112"/>
        <end position="425"/>
    </location>
</feature>
<evidence type="ECO:0000259" key="9">
    <source>
        <dbReference type="Pfam" id="PF04108"/>
    </source>
</evidence>
<dbReference type="InParanoid" id="A0A0C3PYH6"/>
<dbReference type="GO" id="GO:0005774">
    <property type="term" value="C:vacuolar membrane"/>
    <property type="evidence" value="ECO:0007669"/>
    <property type="project" value="UniProtKB-SubCell"/>
</dbReference>
<evidence type="ECO:0000256" key="3">
    <source>
        <dbReference type="ARBA" id="ARBA00022927"/>
    </source>
</evidence>